<dbReference type="PANTHER" id="PTHR34264:SF3">
    <property type="entry name" value="ATP SYNTHASE SUBUNIT B, CHLOROPLASTIC"/>
    <property type="match status" value="1"/>
</dbReference>
<evidence type="ECO:0000256" key="2">
    <source>
        <dbReference type="ARBA" id="ARBA00022448"/>
    </source>
</evidence>
<dbReference type="EMBL" id="MH898667">
    <property type="protein sequence ID" value="AYQ93312.1"/>
    <property type="molecule type" value="Genomic_DNA"/>
</dbReference>
<dbReference type="NCBIfam" id="NF005606">
    <property type="entry name" value="PRK07352.1"/>
    <property type="match status" value="1"/>
</dbReference>
<keyword evidence="11" id="KW-0793">Thylakoid</keyword>
<keyword evidence="7 11" id="KW-0406">Ion transport</keyword>
<comment type="function">
    <text evidence="11">Component of the F(0) channel, it forms part of the peripheral stalk, linking F(1) to F(0).</text>
</comment>
<comment type="similarity">
    <text evidence="11 12">Belongs to the ATPase B chain family.</text>
</comment>
<keyword evidence="6 11" id="KW-1133">Transmembrane helix</keyword>
<evidence type="ECO:0000256" key="11">
    <source>
        <dbReference type="HAMAP-Rule" id="MF_01398"/>
    </source>
</evidence>
<dbReference type="InterPro" id="IPR002146">
    <property type="entry name" value="ATP_synth_b/b'su_bac/chlpt"/>
</dbReference>
<comment type="subcellular location">
    <subcellularLocation>
        <location evidence="1">Membrane</location>
        <topology evidence="1">Single-pass membrane protein</topology>
    </subcellularLocation>
    <subcellularLocation>
        <location evidence="11">Plastid</location>
        <location evidence="11">Chloroplast thylakoid membrane</location>
        <topology evidence="11">Single-pass membrane protein</topology>
    </subcellularLocation>
</comment>
<dbReference type="CDD" id="cd06503">
    <property type="entry name" value="ATP-synt_Fo_b"/>
    <property type="match status" value="1"/>
</dbReference>
<dbReference type="GO" id="GO:0046933">
    <property type="term" value="F:proton-transporting ATP synthase activity, rotational mechanism"/>
    <property type="evidence" value="ECO:0007669"/>
    <property type="project" value="UniProtKB-UniRule"/>
</dbReference>
<keyword evidence="3 11" id="KW-0138">CF(0)</keyword>
<keyword evidence="8 11" id="KW-0472">Membrane</keyword>
<dbReference type="PANTHER" id="PTHR34264">
    <property type="entry name" value="ATP SYNTHASE SUBUNIT B, CHLOROPLASTIC"/>
    <property type="match status" value="1"/>
</dbReference>
<keyword evidence="9 11" id="KW-0066">ATP synthesis</keyword>
<evidence type="ECO:0000313" key="14">
    <source>
        <dbReference type="EMBL" id="AYQ93312.1"/>
    </source>
</evidence>
<geneLocation type="chloroplast" evidence="14"/>
<keyword evidence="2 11" id="KW-0813">Transport</keyword>
<comment type="function">
    <text evidence="10 11">F(1)F(0) ATP synthase produces ATP from ADP in the presence of a proton or sodium gradient. F-type ATPases consist of two structural domains, F(1) containing the extramembraneous catalytic core and F(0) containing the membrane proton channel, linked together by a central stalk and a peripheral stalk. During catalysis, ATP synthesis in the catalytic domain of F(1) is coupled via a rotary mechanism of the central stalk subunits to proton translocation.</text>
</comment>
<dbReference type="AlphaFoldDB" id="A0A3G3LKS1"/>
<evidence type="ECO:0000256" key="10">
    <source>
        <dbReference type="ARBA" id="ARBA00025198"/>
    </source>
</evidence>
<accession>A0A3G3LKS1</accession>
<evidence type="ECO:0000256" key="6">
    <source>
        <dbReference type="ARBA" id="ARBA00022989"/>
    </source>
</evidence>
<dbReference type="GO" id="GO:0009535">
    <property type="term" value="C:chloroplast thylakoid membrane"/>
    <property type="evidence" value="ECO:0007669"/>
    <property type="project" value="UniProtKB-SubCell"/>
</dbReference>
<dbReference type="Pfam" id="PF00430">
    <property type="entry name" value="ATP-synt_B"/>
    <property type="match status" value="1"/>
</dbReference>
<evidence type="ECO:0000256" key="7">
    <source>
        <dbReference type="ARBA" id="ARBA00023065"/>
    </source>
</evidence>
<gene>
    <name evidence="11" type="primary">atpF</name>
</gene>
<evidence type="ECO:0000256" key="1">
    <source>
        <dbReference type="ARBA" id="ARBA00004167"/>
    </source>
</evidence>
<dbReference type="GO" id="GO:0045259">
    <property type="term" value="C:proton-transporting ATP synthase complex"/>
    <property type="evidence" value="ECO:0007669"/>
    <property type="project" value="UniProtKB-KW"/>
</dbReference>
<evidence type="ECO:0000256" key="13">
    <source>
        <dbReference type="SAM" id="Coils"/>
    </source>
</evidence>
<keyword evidence="14" id="KW-0150">Chloroplast</keyword>
<proteinExistence type="inferred from homology"/>
<evidence type="ECO:0000256" key="5">
    <source>
        <dbReference type="ARBA" id="ARBA00022781"/>
    </source>
</evidence>
<protein>
    <recommendedName>
        <fullName evidence="11">ATP synthase subunit b, chloroplastic</fullName>
    </recommendedName>
    <alternativeName>
        <fullName evidence="11">ATP synthase F(0) sector subunit b</fullName>
    </alternativeName>
    <alternativeName>
        <fullName evidence="11">ATPase subunit I</fullName>
    </alternativeName>
</protein>
<evidence type="ECO:0000256" key="8">
    <source>
        <dbReference type="ARBA" id="ARBA00023136"/>
    </source>
</evidence>
<keyword evidence="4 11" id="KW-0812">Transmembrane</keyword>
<evidence type="ECO:0000256" key="12">
    <source>
        <dbReference type="RuleBase" id="RU003848"/>
    </source>
</evidence>
<dbReference type="HAMAP" id="MF_01398">
    <property type="entry name" value="ATP_synth_b_bprime"/>
    <property type="match status" value="1"/>
</dbReference>
<keyword evidence="5 11" id="KW-0375">Hydrogen ion transport</keyword>
<feature type="coiled-coil region" evidence="13">
    <location>
        <begin position="54"/>
        <end position="128"/>
    </location>
</feature>
<organism evidence="14">
    <name type="scientific">Phacus inflexus</name>
    <dbReference type="NCBI Taxonomy" id="461210"/>
    <lineage>
        <taxon>Eukaryota</taxon>
        <taxon>Discoba</taxon>
        <taxon>Euglenozoa</taxon>
        <taxon>Euglenida</taxon>
        <taxon>Spirocuta</taxon>
        <taxon>Euglenophyceae</taxon>
        <taxon>Euglenales</taxon>
        <taxon>Phacaceae</taxon>
        <taxon>Phacus</taxon>
    </lineage>
</organism>
<sequence>MEILIVIVLDISILNFISEESEGFGINTDIFETNVLNLAVVIGVLVYYGRSLLADVLKNRKESILRNLQEADSRFQEASQNLEAAKNQFQEANIKSEQIRNQGFSIASQSSKKLIESVEDDIKRLKETTLSTIQFEEENSIKEVCQKLSELAFLKSVDILKKRLNSNIQKKLISQATEKLSLFKK</sequence>
<evidence type="ECO:0000256" key="4">
    <source>
        <dbReference type="ARBA" id="ARBA00022692"/>
    </source>
</evidence>
<reference evidence="14" key="1">
    <citation type="journal article" date="2018" name="Sci. Rep.">
        <title>Dynamic evolution of inverted repeats in Euglenophyta plastid genomes.</title>
        <authorList>
            <person name="Karnkowska A."/>
            <person name="Bennett M.S."/>
            <person name="Triemer R.E."/>
        </authorList>
    </citation>
    <scope>NUCLEOTIDE SEQUENCE</scope>
</reference>
<name>A0A3G3LKS1_9EUGL</name>
<keyword evidence="14" id="KW-0934">Plastid</keyword>
<evidence type="ECO:0000256" key="3">
    <source>
        <dbReference type="ARBA" id="ARBA00022547"/>
    </source>
</evidence>
<evidence type="ECO:0000256" key="9">
    <source>
        <dbReference type="ARBA" id="ARBA00023310"/>
    </source>
</evidence>
<keyword evidence="13" id="KW-0175">Coiled coil</keyword>
<comment type="miscellaneous">
    <text evidence="11">In plastids the F-type ATPase is also known as CF(1)CF(0).</text>
</comment>
<comment type="subunit">
    <text evidence="11">F-type ATPases have 2 components, F(1) - the catalytic core - and F(0) - the membrane proton channel. F(1) has five subunits: alpha(3), beta(3), gamma(1), delta(1), epsilon(1). F(0) has four main subunits: a(1), b(1), b'(1) and c(10-14). The alpha and beta chains form an alternating ring which encloses part of the gamma chain. F(1) is attached to F(0) by a central stalk formed by the gamma and epsilon chains, while a peripheral stalk is formed by the delta, b and b' chains.</text>
</comment>